<feature type="domain" description="PilZ" evidence="2">
    <location>
        <begin position="17"/>
        <end position="126"/>
    </location>
</feature>
<dbReference type="EMBL" id="FWEV01000153">
    <property type="protein sequence ID" value="SLM30652.1"/>
    <property type="molecule type" value="Genomic_DNA"/>
</dbReference>
<dbReference type="InterPro" id="IPR009875">
    <property type="entry name" value="PilZ_domain"/>
</dbReference>
<organism evidence="3 4">
    <name type="scientific">Desulfamplus magnetovallimortis</name>
    <dbReference type="NCBI Taxonomy" id="1246637"/>
    <lineage>
        <taxon>Bacteria</taxon>
        <taxon>Pseudomonadati</taxon>
        <taxon>Thermodesulfobacteriota</taxon>
        <taxon>Desulfobacteria</taxon>
        <taxon>Desulfobacterales</taxon>
        <taxon>Desulfobacteraceae</taxon>
        <taxon>Desulfamplus</taxon>
    </lineage>
</organism>
<evidence type="ECO:0000313" key="3">
    <source>
        <dbReference type="EMBL" id="SLM30652.1"/>
    </source>
</evidence>
<evidence type="ECO:0000313" key="4">
    <source>
        <dbReference type="Proteomes" id="UP000191931"/>
    </source>
</evidence>
<dbReference type="OrthoDB" id="5418625at2"/>
<sequence length="136" mass="15798">MPEASTMQKTEKNMIKERRQHERYRARDGAFAAISPNSFKLGQIINISRGGLAFQYIETQIEDFEKEESQIFLSSKGFYVRGLGFQQVSDRVIPSENPYSTLTMRQCAIKFENLTMDQMVNIDNYILHNTNQFTNN</sequence>
<dbReference type="Pfam" id="PF07238">
    <property type="entry name" value="PilZ"/>
    <property type="match status" value="1"/>
</dbReference>
<dbReference type="Gene3D" id="2.40.10.220">
    <property type="entry name" value="predicted glycosyltransferase like domains"/>
    <property type="match status" value="1"/>
</dbReference>
<keyword evidence="4" id="KW-1185">Reference proteome</keyword>
<protein>
    <recommendedName>
        <fullName evidence="2">PilZ domain-containing protein</fullName>
    </recommendedName>
</protein>
<dbReference type="GO" id="GO:0035438">
    <property type="term" value="F:cyclic-di-GMP binding"/>
    <property type="evidence" value="ECO:0007669"/>
    <property type="project" value="InterPro"/>
</dbReference>
<dbReference type="Proteomes" id="UP000191931">
    <property type="component" value="Unassembled WGS sequence"/>
</dbReference>
<feature type="region of interest" description="Disordered" evidence="1">
    <location>
        <begin position="1"/>
        <end position="20"/>
    </location>
</feature>
<accession>A0A1W1HE43</accession>
<name>A0A1W1HE43_9BACT</name>
<proteinExistence type="predicted"/>
<dbReference type="AlphaFoldDB" id="A0A1W1HE43"/>
<dbReference type="STRING" id="1246637.MTBBW1_2360035"/>
<feature type="compositionally biased region" description="Basic and acidic residues" evidence="1">
    <location>
        <begin position="9"/>
        <end position="20"/>
    </location>
</feature>
<evidence type="ECO:0000259" key="2">
    <source>
        <dbReference type="Pfam" id="PF07238"/>
    </source>
</evidence>
<evidence type="ECO:0000256" key="1">
    <source>
        <dbReference type="SAM" id="MobiDB-lite"/>
    </source>
</evidence>
<reference evidence="3 4" key="1">
    <citation type="submission" date="2017-03" db="EMBL/GenBank/DDBJ databases">
        <authorList>
            <person name="Afonso C.L."/>
            <person name="Miller P.J."/>
            <person name="Scott M.A."/>
            <person name="Spackman E."/>
            <person name="Goraichik I."/>
            <person name="Dimitrov K.M."/>
            <person name="Suarez D.L."/>
            <person name="Swayne D.E."/>
        </authorList>
    </citation>
    <scope>NUCLEOTIDE SEQUENCE [LARGE SCALE GENOMIC DNA]</scope>
    <source>
        <strain evidence="3">PRJEB14757</strain>
    </source>
</reference>
<gene>
    <name evidence="3" type="ORF">MTBBW1_2360035</name>
</gene>